<feature type="domain" description="CBS" evidence="13">
    <location>
        <begin position="227"/>
        <end position="290"/>
    </location>
</feature>
<accession>A0A923SRC3</accession>
<comment type="caution">
    <text evidence="15">The sequence shown here is derived from an EMBL/GenBank/DDBJ whole genome shotgun (WGS) entry which is preliminary data.</text>
</comment>
<feature type="transmembrane region" description="Helical" evidence="12">
    <location>
        <begin position="12"/>
        <end position="35"/>
    </location>
</feature>
<evidence type="ECO:0000256" key="8">
    <source>
        <dbReference type="ARBA" id="ARBA00023136"/>
    </source>
</evidence>
<reference evidence="15" key="1">
    <citation type="submission" date="2020-08" db="EMBL/GenBank/DDBJ databases">
        <title>Genome public.</title>
        <authorList>
            <person name="Liu C."/>
            <person name="Sun Q."/>
        </authorList>
    </citation>
    <scope>NUCLEOTIDE SEQUENCE</scope>
    <source>
        <strain evidence="15">BX12</strain>
    </source>
</reference>
<keyword evidence="16" id="KW-1185">Reference proteome</keyword>
<organism evidence="15 16">
    <name type="scientific">Zhenpiania hominis</name>
    <dbReference type="NCBI Taxonomy" id="2763644"/>
    <lineage>
        <taxon>Bacteria</taxon>
        <taxon>Bacillati</taxon>
        <taxon>Bacillota</taxon>
        <taxon>Clostridia</taxon>
        <taxon>Peptostreptococcales</taxon>
        <taxon>Anaerovoracaceae</taxon>
        <taxon>Zhenpiania</taxon>
    </lineage>
</organism>
<dbReference type="SMART" id="SM00116">
    <property type="entry name" value="CBS"/>
    <property type="match status" value="1"/>
</dbReference>
<dbReference type="Gene3D" id="3.30.465.10">
    <property type="match status" value="1"/>
</dbReference>
<keyword evidence="4 10" id="KW-0812">Transmembrane</keyword>
<feature type="compositionally biased region" description="Basic and acidic residues" evidence="11">
    <location>
        <begin position="454"/>
        <end position="477"/>
    </location>
</feature>
<dbReference type="AlphaFoldDB" id="A0A923SRC3"/>
<evidence type="ECO:0000256" key="3">
    <source>
        <dbReference type="ARBA" id="ARBA00022475"/>
    </source>
</evidence>
<evidence type="ECO:0000256" key="5">
    <source>
        <dbReference type="ARBA" id="ARBA00022737"/>
    </source>
</evidence>
<dbReference type="SMART" id="SM01091">
    <property type="entry name" value="CorC_HlyC"/>
    <property type="match status" value="1"/>
</dbReference>
<dbReference type="InterPro" id="IPR002550">
    <property type="entry name" value="CNNM"/>
</dbReference>
<dbReference type="InterPro" id="IPR044751">
    <property type="entry name" value="Ion_transp-like_CBS"/>
</dbReference>
<dbReference type="InterPro" id="IPR051676">
    <property type="entry name" value="UPF0053_domain"/>
</dbReference>
<dbReference type="Pfam" id="PF03471">
    <property type="entry name" value="CorC_HlyC"/>
    <property type="match status" value="1"/>
</dbReference>
<protein>
    <submittedName>
        <fullName evidence="15">HlyC/CorC family transporter</fullName>
    </submittedName>
</protein>
<sequence>MSGSDPGSPLAVQFILLFVLILINAFFAAAEMAVVSVNKNKIKVLAQEGNKKAAAVQKLLEDSNSFLSTIQIAITLAGFLSSAAAAVGLSDRMAGVLIRIGIAESVATEVAVVVVTIILSYVTLVLGELYPKRLALQHSESIAMFVVRPINAIAFISKPFVWFLSASVNAVLKLTRQKVDMDDEEFSEDEVMSMLEVGRESGVLKEEGQKMINSIFEFDDKLAYEIMTPRTEVFSIDINDPMEEYIDQLMELRYSRIPVYDDDSDKIIGILNIKDYLIKAREEGFDNVDIASIIRKPFFVPETKNIDALFYELQKTRQQIAILIDEYGGFSGIVTMEDIVEEVMGDIDDEYDEEEPEIEKIDDHTYIVDGATDLDDLNEELGTDLESENSETIGGFIIDILGEIPDEDEDEERVVEYENYVFRIESVKDRRIEKVKLYIMPKKEEPEEDESEEKESRKERREKEKKEKEKAEEASED</sequence>
<evidence type="ECO:0000256" key="12">
    <source>
        <dbReference type="SAM" id="Phobius"/>
    </source>
</evidence>
<evidence type="ECO:0000259" key="14">
    <source>
        <dbReference type="PROSITE" id="PS51846"/>
    </source>
</evidence>
<dbReference type="SUPFAM" id="SSF54631">
    <property type="entry name" value="CBS-domain pair"/>
    <property type="match status" value="1"/>
</dbReference>
<evidence type="ECO:0000256" key="2">
    <source>
        <dbReference type="ARBA" id="ARBA00006337"/>
    </source>
</evidence>
<evidence type="ECO:0000256" key="1">
    <source>
        <dbReference type="ARBA" id="ARBA00004651"/>
    </source>
</evidence>
<comment type="similarity">
    <text evidence="2">Belongs to the UPF0053 family.</text>
</comment>
<dbReference type="GO" id="GO:0005886">
    <property type="term" value="C:plasma membrane"/>
    <property type="evidence" value="ECO:0007669"/>
    <property type="project" value="UniProtKB-SubCell"/>
</dbReference>
<evidence type="ECO:0000256" key="10">
    <source>
        <dbReference type="PROSITE-ProRule" id="PRU01193"/>
    </source>
</evidence>
<feature type="domain" description="CNNM transmembrane" evidence="14">
    <location>
        <begin position="6"/>
        <end position="208"/>
    </location>
</feature>
<keyword evidence="6 10" id="KW-1133">Transmembrane helix</keyword>
<feature type="transmembrane region" description="Helical" evidence="12">
    <location>
        <begin position="110"/>
        <end position="130"/>
    </location>
</feature>
<keyword evidence="7 9" id="KW-0129">CBS domain</keyword>
<feature type="transmembrane region" description="Helical" evidence="12">
    <location>
        <begin position="142"/>
        <end position="164"/>
    </location>
</feature>
<keyword evidence="3" id="KW-1003">Cell membrane</keyword>
<evidence type="ECO:0000256" key="4">
    <source>
        <dbReference type="ARBA" id="ARBA00022692"/>
    </source>
</evidence>
<dbReference type="InterPro" id="IPR000644">
    <property type="entry name" value="CBS_dom"/>
</dbReference>
<dbReference type="Pfam" id="PF00571">
    <property type="entry name" value="CBS"/>
    <property type="match status" value="2"/>
</dbReference>
<evidence type="ECO:0000256" key="7">
    <source>
        <dbReference type="ARBA" id="ARBA00023122"/>
    </source>
</evidence>
<proteinExistence type="inferred from homology"/>
<dbReference type="GO" id="GO:0050660">
    <property type="term" value="F:flavin adenine dinucleotide binding"/>
    <property type="evidence" value="ECO:0007669"/>
    <property type="project" value="InterPro"/>
</dbReference>
<evidence type="ECO:0000313" key="15">
    <source>
        <dbReference type="EMBL" id="MBC6679154.1"/>
    </source>
</evidence>
<keyword evidence="5" id="KW-0677">Repeat</keyword>
<dbReference type="PROSITE" id="PS51846">
    <property type="entry name" value="CNNM"/>
    <property type="match status" value="1"/>
</dbReference>
<dbReference type="RefSeq" id="WP_187302260.1">
    <property type="nucleotide sequence ID" value="NZ_CBCTQH010000069.1"/>
</dbReference>
<comment type="subcellular location">
    <subcellularLocation>
        <location evidence="1">Cell membrane</location>
        <topology evidence="1">Multi-pass membrane protein</topology>
    </subcellularLocation>
</comment>
<dbReference type="InterPro" id="IPR036318">
    <property type="entry name" value="FAD-bd_PCMH-like_sf"/>
</dbReference>
<evidence type="ECO:0000256" key="11">
    <source>
        <dbReference type="SAM" id="MobiDB-lite"/>
    </source>
</evidence>
<dbReference type="Proteomes" id="UP000602647">
    <property type="component" value="Unassembled WGS sequence"/>
</dbReference>
<feature type="region of interest" description="Disordered" evidence="11">
    <location>
        <begin position="438"/>
        <end position="477"/>
    </location>
</feature>
<dbReference type="InterPro" id="IPR005170">
    <property type="entry name" value="Transptr-assoc_dom"/>
</dbReference>
<dbReference type="FunFam" id="3.10.580.10:FF:000002">
    <property type="entry name" value="Magnesium/cobalt efflux protein CorC"/>
    <property type="match status" value="1"/>
</dbReference>
<dbReference type="InterPro" id="IPR016169">
    <property type="entry name" value="FAD-bd_PCMH_sub2"/>
</dbReference>
<dbReference type="Pfam" id="PF01595">
    <property type="entry name" value="CNNM"/>
    <property type="match status" value="1"/>
</dbReference>
<dbReference type="InterPro" id="IPR046342">
    <property type="entry name" value="CBS_dom_sf"/>
</dbReference>
<gene>
    <name evidence="15" type="ORF">H9L42_04860</name>
</gene>
<dbReference type="PANTHER" id="PTHR43099">
    <property type="entry name" value="UPF0053 PROTEIN YRKA"/>
    <property type="match status" value="1"/>
</dbReference>
<dbReference type="CDD" id="cd04590">
    <property type="entry name" value="CBS_pair_CorC_HlyC_assoc"/>
    <property type="match status" value="1"/>
</dbReference>
<evidence type="ECO:0000256" key="9">
    <source>
        <dbReference type="PROSITE-ProRule" id="PRU00703"/>
    </source>
</evidence>
<keyword evidence="8 10" id="KW-0472">Membrane</keyword>
<dbReference type="Gene3D" id="3.10.580.10">
    <property type="entry name" value="CBS-domain"/>
    <property type="match status" value="1"/>
</dbReference>
<dbReference type="PANTHER" id="PTHR43099:SF2">
    <property type="entry name" value="UPF0053 PROTEIN YRKA"/>
    <property type="match status" value="1"/>
</dbReference>
<evidence type="ECO:0000256" key="6">
    <source>
        <dbReference type="ARBA" id="ARBA00022989"/>
    </source>
</evidence>
<feature type="transmembrane region" description="Helical" evidence="12">
    <location>
        <begin position="66"/>
        <end position="90"/>
    </location>
</feature>
<feature type="domain" description="CBS" evidence="13">
    <location>
        <begin position="293"/>
        <end position="350"/>
    </location>
</feature>
<name>A0A923SRC3_9FIRM</name>
<dbReference type="PROSITE" id="PS51371">
    <property type="entry name" value="CBS"/>
    <property type="match status" value="2"/>
</dbReference>
<dbReference type="SUPFAM" id="SSF56176">
    <property type="entry name" value="FAD-binding/transporter-associated domain-like"/>
    <property type="match status" value="1"/>
</dbReference>
<evidence type="ECO:0000313" key="16">
    <source>
        <dbReference type="Proteomes" id="UP000602647"/>
    </source>
</evidence>
<dbReference type="EMBL" id="JACRYT010000003">
    <property type="protein sequence ID" value="MBC6679154.1"/>
    <property type="molecule type" value="Genomic_DNA"/>
</dbReference>
<evidence type="ECO:0000259" key="13">
    <source>
        <dbReference type="PROSITE" id="PS51371"/>
    </source>
</evidence>